<evidence type="ECO:0000313" key="3">
    <source>
        <dbReference type="EMBL" id="THD83472.1"/>
    </source>
</evidence>
<feature type="domain" description="Fumarylacetoacetase-like C-terminal" evidence="2">
    <location>
        <begin position="32"/>
        <end position="226"/>
    </location>
</feature>
<sequence>MTEPKPDFVLPCPPQPSLPVAGQAARFPVRRIFCVGRNYAEHAREMGHDPEAEPPFFFTKPGDAIVQHGATIPFPPATADLHHEAELVVCLATGGADIPAEGALAHVYGYATGNDLTRRDLQALAKQARRPWDMGKAFDNSAVIGTVHPGRDVPKGRIRCRVDGKVTQDADLAEMIWDVPHIIAFLSRMVTLAPGDLIMTGTPAGVGPVTRGQTCTVEIDGMAPATVTLG</sequence>
<proteinExistence type="predicted"/>
<dbReference type="SUPFAM" id="SSF56529">
    <property type="entry name" value="FAH"/>
    <property type="match status" value="1"/>
</dbReference>
<evidence type="ECO:0000313" key="4">
    <source>
        <dbReference type="Proteomes" id="UP000309450"/>
    </source>
</evidence>
<dbReference type="PANTHER" id="PTHR11820:SF90">
    <property type="entry name" value="FLUTATHIONE S-TRANSFERASE"/>
    <property type="match status" value="1"/>
</dbReference>
<dbReference type="GO" id="GO:0046872">
    <property type="term" value="F:metal ion binding"/>
    <property type="evidence" value="ECO:0007669"/>
    <property type="project" value="UniProtKB-KW"/>
</dbReference>
<dbReference type="EMBL" id="SSND01000002">
    <property type="protein sequence ID" value="THD83472.1"/>
    <property type="molecule type" value="Genomic_DNA"/>
</dbReference>
<protein>
    <submittedName>
        <fullName evidence="3">FAA hydrolase family protein</fullName>
    </submittedName>
</protein>
<reference evidence="3 4" key="1">
    <citation type="submission" date="2019-04" db="EMBL/GenBank/DDBJ databases">
        <title>Draft genome sequence of Gemmobacter aestuarii sp. nov.</title>
        <authorList>
            <person name="Hameed A."/>
            <person name="Lin S.-Y."/>
            <person name="Shahina M."/>
            <person name="Lai W.-A."/>
            <person name="Young C.-C."/>
        </authorList>
    </citation>
    <scope>NUCLEOTIDE SEQUENCE [LARGE SCALE GENOMIC DNA]</scope>
    <source>
        <strain evidence="3 4">CC-PW-75</strain>
    </source>
</reference>
<evidence type="ECO:0000256" key="1">
    <source>
        <dbReference type="ARBA" id="ARBA00022723"/>
    </source>
</evidence>
<dbReference type="RefSeq" id="WP_136394367.1">
    <property type="nucleotide sequence ID" value="NZ_SSND01000002.1"/>
</dbReference>
<dbReference type="PANTHER" id="PTHR11820">
    <property type="entry name" value="ACYLPYRUVASE"/>
    <property type="match status" value="1"/>
</dbReference>
<keyword evidence="1" id="KW-0479">Metal-binding</keyword>
<name>A0A4V3V0C9_9RHOB</name>
<evidence type="ECO:0000259" key="2">
    <source>
        <dbReference type="Pfam" id="PF01557"/>
    </source>
</evidence>
<accession>A0A4V3V0C9</accession>
<organism evidence="3 4">
    <name type="scientific">Aliigemmobacter aestuarii</name>
    <dbReference type="NCBI Taxonomy" id="1445661"/>
    <lineage>
        <taxon>Bacteria</taxon>
        <taxon>Pseudomonadati</taxon>
        <taxon>Pseudomonadota</taxon>
        <taxon>Alphaproteobacteria</taxon>
        <taxon>Rhodobacterales</taxon>
        <taxon>Paracoccaceae</taxon>
        <taxon>Aliigemmobacter</taxon>
    </lineage>
</organism>
<dbReference type="OrthoDB" id="5197601at2"/>
<dbReference type="InterPro" id="IPR011234">
    <property type="entry name" value="Fumarylacetoacetase-like_C"/>
</dbReference>
<keyword evidence="4" id="KW-1185">Reference proteome</keyword>
<dbReference type="AlphaFoldDB" id="A0A4V3V0C9"/>
<comment type="caution">
    <text evidence="3">The sequence shown here is derived from an EMBL/GenBank/DDBJ whole genome shotgun (WGS) entry which is preliminary data.</text>
</comment>
<dbReference type="Proteomes" id="UP000309450">
    <property type="component" value="Unassembled WGS sequence"/>
</dbReference>
<dbReference type="Gene3D" id="3.90.850.10">
    <property type="entry name" value="Fumarylacetoacetase-like, C-terminal domain"/>
    <property type="match status" value="1"/>
</dbReference>
<dbReference type="GO" id="GO:0018773">
    <property type="term" value="F:acetylpyruvate hydrolase activity"/>
    <property type="evidence" value="ECO:0007669"/>
    <property type="project" value="TreeGrafter"/>
</dbReference>
<dbReference type="InterPro" id="IPR036663">
    <property type="entry name" value="Fumarylacetoacetase_C_sf"/>
</dbReference>
<keyword evidence="3" id="KW-0378">Hydrolase</keyword>
<gene>
    <name evidence="3" type="ORF">E7811_09300</name>
</gene>
<dbReference type="Pfam" id="PF01557">
    <property type="entry name" value="FAA_hydrolase"/>
    <property type="match status" value="1"/>
</dbReference>